<dbReference type="GO" id="GO:0016829">
    <property type="term" value="F:lyase activity"/>
    <property type="evidence" value="ECO:0007669"/>
    <property type="project" value="UniProtKB-KW"/>
</dbReference>
<proteinExistence type="predicted"/>
<evidence type="ECO:0000313" key="2">
    <source>
        <dbReference type="EMBL" id="TWT90543.1"/>
    </source>
</evidence>
<sequence length="204" mass="21447">MGNTSFSNSRGFDLLNDVDPADWPAEHYLRNNIAYGNNNDLHNVGSEPIDDEDNSWHLRGLNASDFLSLSRDGVDGPRGPDGSLPVLDFLRLAPGSSAIDRGADVGSPFNGMAPDLGAFESGMPGDFNADGVVDASDFTVWRDNLGAVFSQSDFDVWVANYGLTTEAPGASHTVPEPAALGLVAIAALAPVRGRSRTTGVSRAA</sequence>
<reference evidence="2 3" key="1">
    <citation type="submission" date="2019-02" db="EMBL/GenBank/DDBJ databases">
        <title>Deep-cultivation of Planctomycetes and their phenomic and genomic characterization uncovers novel biology.</title>
        <authorList>
            <person name="Wiegand S."/>
            <person name="Jogler M."/>
            <person name="Boedeker C."/>
            <person name="Pinto D."/>
            <person name="Vollmers J."/>
            <person name="Rivas-Marin E."/>
            <person name="Kohn T."/>
            <person name="Peeters S.H."/>
            <person name="Heuer A."/>
            <person name="Rast P."/>
            <person name="Oberbeckmann S."/>
            <person name="Bunk B."/>
            <person name="Jeske O."/>
            <person name="Meyerdierks A."/>
            <person name="Storesund J.E."/>
            <person name="Kallscheuer N."/>
            <person name="Luecker S."/>
            <person name="Lage O.M."/>
            <person name="Pohl T."/>
            <person name="Merkel B.J."/>
            <person name="Hornburger P."/>
            <person name="Mueller R.-W."/>
            <person name="Bruemmer F."/>
            <person name="Labrenz M."/>
            <person name="Spormann A.M."/>
            <person name="Op Den Camp H."/>
            <person name="Overmann J."/>
            <person name="Amann R."/>
            <person name="Jetten M.S.M."/>
            <person name="Mascher T."/>
            <person name="Medema M.H."/>
            <person name="Devos D.P."/>
            <person name="Kaster A.-K."/>
            <person name="Ovreas L."/>
            <person name="Rohde M."/>
            <person name="Galperin M.Y."/>
            <person name="Jogler C."/>
        </authorList>
    </citation>
    <scope>NUCLEOTIDE SEQUENCE [LARGE SCALE GENOMIC DNA]</scope>
    <source>
        <strain evidence="2 3">Mal64</strain>
    </source>
</reference>
<organism evidence="2 3">
    <name type="scientific">Pseudobythopirellula maris</name>
    <dbReference type="NCBI Taxonomy" id="2527991"/>
    <lineage>
        <taxon>Bacteria</taxon>
        <taxon>Pseudomonadati</taxon>
        <taxon>Planctomycetota</taxon>
        <taxon>Planctomycetia</taxon>
        <taxon>Pirellulales</taxon>
        <taxon>Lacipirellulaceae</taxon>
        <taxon>Pseudobythopirellula</taxon>
    </lineage>
</organism>
<dbReference type="InterPro" id="IPR018247">
    <property type="entry name" value="EF_Hand_1_Ca_BS"/>
</dbReference>
<comment type="caution">
    <text evidence="2">The sequence shown here is derived from an EMBL/GenBank/DDBJ whole genome shotgun (WGS) entry which is preliminary data.</text>
</comment>
<gene>
    <name evidence="2" type="primary">pelL_1</name>
    <name evidence="2" type="ORF">Mal64_09350</name>
</gene>
<keyword evidence="3" id="KW-1185">Reference proteome</keyword>
<dbReference type="InterPro" id="IPR011050">
    <property type="entry name" value="Pectin_lyase_fold/virulence"/>
</dbReference>
<dbReference type="Gene3D" id="2.160.20.10">
    <property type="entry name" value="Single-stranded right-handed beta-helix, Pectin lyase-like"/>
    <property type="match status" value="1"/>
</dbReference>
<keyword evidence="2" id="KW-0456">Lyase</keyword>
<dbReference type="PROSITE" id="PS00018">
    <property type="entry name" value="EF_HAND_1"/>
    <property type="match status" value="1"/>
</dbReference>
<dbReference type="InterPro" id="IPR012334">
    <property type="entry name" value="Pectin_lyas_fold"/>
</dbReference>
<evidence type="ECO:0000256" key="1">
    <source>
        <dbReference type="ARBA" id="ARBA00016512"/>
    </source>
</evidence>
<dbReference type="AlphaFoldDB" id="A0A5C5ZWA5"/>
<dbReference type="EMBL" id="SJPQ01000001">
    <property type="protein sequence ID" value="TWT90543.1"/>
    <property type="molecule type" value="Genomic_DNA"/>
</dbReference>
<dbReference type="SUPFAM" id="SSF51126">
    <property type="entry name" value="Pectin lyase-like"/>
    <property type="match status" value="1"/>
</dbReference>
<dbReference type="RefSeq" id="WP_197525451.1">
    <property type="nucleotide sequence ID" value="NZ_SJPQ01000001.1"/>
</dbReference>
<evidence type="ECO:0000313" key="3">
    <source>
        <dbReference type="Proteomes" id="UP000315440"/>
    </source>
</evidence>
<name>A0A5C5ZWA5_9BACT</name>
<dbReference type="Proteomes" id="UP000315440">
    <property type="component" value="Unassembled WGS sequence"/>
</dbReference>
<accession>A0A5C5ZWA5</accession>
<protein>
    <recommendedName>
        <fullName evidence="1">Probable pectate lyase C</fullName>
    </recommendedName>
</protein>